<dbReference type="RefSeq" id="WP_091742461.1">
    <property type="nucleotide sequence ID" value="NZ_FNNQ01000017.1"/>
</dbReference>
<comment type="cofactor">
    <cofactor evidence="4">
        <name>[4Fe-4S] cluster</name>
        <dbReference type="ChEBI" id="CHEBI:49883"/>
    </cofactor>
    <text evidence="4">Binds 1 [4Fe-4S] cluster per subunit.</text>
</comment>
<evidence type="ECO:0000259" key="5">
    <source>
        <dbReference type="Pfam" id="PF01507"/>
    </source>
</evidence>
<evidence type="ECO:0000256" key="3">
    <source>
        <dbReference type="ARBA" id="ARBA00024327"/>
    </source>
</evidence>
<dbReference type="EC" id="1.8.4.10" evidence="4"/>
<dbReference type="NCBIfam" id="NF002537">
    <property type="entry name" value="PRK02090.1"/>
    <property type="match status" value="1"/>
</dbReference>
<evidence type="ECO:0000313" key="6">
    <source>
        <dbReference type="EMBL" id="SDX42388.1"/>
    </source>
</evidence>
<feature type="binding site" evidence="4">
    <location>
        <position position="130"/>
    </location>
    <ligand>
        <name>[4Fe-4S] cluster</name>
        <dbReference type="ChEBI" id="CHEBI:49883"/>
    </ligand>
</feature>
<dbReference type="STRING" id="1048340.SAMN05444487_11735"/>
<dbReference type="HAMAP" id="MF_00063">
    <property type="entry name" value="CysH"/>
    <property type="match status" value="1"/>
</dbReference>
<dbReference type="InterPro" id="IPR002500">
    <property type="entry name" value="PAPS_reduct_dom"/>
</dbReference>
<dbReference type="GO" id="GO:0070814">
    <property type="term" value="P:hydrogen sulfide biosynthetic process"/>
    <property type="evidence" value="ECO:0007669"/>
    <property type="project" value="UniProtKB-UniRule"/>
</dbReference>
<comment type="subcellular location">
    <subcellularLocation>
        <location evidence="4">Cytoplasm</location>
    </subcellularLocation>
</comment>
<dbReference type="Pfam" id="PF01507">
    <property type="entry name" value="PAPS_reduct"/>
    <property type="match status" value="1"/>
</dbReference>
<dbReference type="AlphaFoldDB" id="A0A1H3BL14"/>
<comment type="pathway">
    <text evidence="3 4">Sulfur metabolism; hydrogen sulfide biosynthesis; sulfite from sulfate.</text>
</comment>
<accession>A0A1H3BL14</accession>
<dbReference type="Proteomes" id="UP000198534">
    <property type="component" value="Unassembled WGS sequence"/>
</dbReference>
<dbReference type="Gene3D" id="3.40.50.620">
    <property type="entry name" value="HUPs"/>
    <property type="match status" value="1"/>
</dbReference>
<feature type="active site" description="Nucleophile; cysteine thiosulfonate intermediate" evidence="4">
    <location>
        <position position="238"/>
    </location>
</feature>
<dbReference type="CDD" id="cd23945">
    <property type="entry name" value="PAPS_reductase"/>
    <property type="match status" value="1"/>
</dbReference>
<dbReference type="GO" id="GO:0046872">
    <property type="term" value="F:metal ion binding"/>
    <property type="evidence" value="ECO:0007669"/>
    <property type="project" value="UniProtKB-KW"/>
</dbReference>
<dbReference type="PANTHER" id="PTHR46509:SF1">
    <property type="entry name" value="PHOSPHOADENOSINE PHOSPHOSULFATE REDUCTASE"/>
    <property type="match status" value="1"/>
</dbReference>
<name>A0A1H3BL14_9BACL</name>
<dbReference type="InterPro" id="IPR014729">
    <property type="entry name" value="Rossmann-like_a/b/a_fold"/>
</dbReference>
<feature type="binding site" evidence="4">
    <location>
        <position position="212"/>
    </location>
    <ligand>
        <name>[4Fe-4S] cluster</name>
        <dbReference type="ChEBI" id="CHEBI:49883"/>
    </ligand>
</feature>
<dbReference type="PIRSF" id="PIRSF000857">
    <property type="entry name" value="PAPS_reductase"/>
    <property type="match status" value="1"/>
</dbReference>
<dbReference type="SUPFAM" id="SSF52402">
    <property type="entry name" value="Adenine nucleotide alpha hydrolases-like"/>
    <property type="match status" value="1"/>
</dbReference>
<dbReference type="GO" id="GO:0043866">
    <property type="term" value="F:adenylyl-sulfate reductase (thioredoxin) activity"/>
    <property type="evidence" value="ECO:0007669"/>
    <property type="project" value="UniProtKB-EC"/>
</dbReference>
<protein>
    <recommendedName>
        <fullName evidence="4">Adenosine 5'-phosphosulfate reductase</fullName>
        <shortName evidence="4">APS reductase</shortName>
        <ecNumber evidence="4">1.8.4.10</ecNumber>
    </recommendedName>
    <alternativeName>
        <fullName evidence="4">5'-adenylylsulfate reductase</fullName>
    </alternativeName>
    <alternativeName>
        <fullName evidence="4">Thioredoxin-dependent 5'-adenylylsulfate reductase</fullName>
    </alternativeName>
</protein>
<feature type="binding site" evidence="4">
    <location>
        <position position="129"/>
    </location>
    <ligand>
        <name>[4Fe-4S] cluster</name>
        <dbReference type="ChEBI" id="CHEBI:49883"/>
    </ligand>
</feature>
<feature type="binding site" evidence="4">
    <location>
        <position position="215"/>
    </location>
    <ligand>
        <name>[4Fe-4S] cluster</name>
        <dbReference type="ChEBI" id="CHEBI:49883"/>
    </ligand>
</feature>
<keyword evidence="4" id="KW-0408">Iron</keyword>
<dbReference type="EMBL" id="FNNQ01000017">
    <property type="protein sequence ID" value="SDX42388.1"/>
    <property type="molecule type" value="Genomic_DNA"/>
</dbReference>
<dbReference type="InterPro" id="IPR004511">
    <property type="entry name" value="PAPS/APS_Rdtase"/>
</dbReference>
<dbReference type="OrthoDB" id="9772604at2"/>
<organism evidence="6 7">
    <name type="scientific">Marininema mesophilum</name>
    <dbReference type="NCBI Taxonomy" id="1048340"/>
    <lineage>
        <taxon>Bacteria</taxon>
        <taxon>Bacillati</taxon>
        <taxon>Bacillota</taxon>
        <taxon>Bacilli</taxon>
        <taxon>Bacillales</taxon>
        <taxon>Thermoactinomycetaceae</taxon>
        <taxon>Marininema</taxon>
    </lineage>
</organism>
<feature type="domain" description="Phosphoadenosine phosphosulphate reductase" evidence="5">
    <location>
        <begin position="48"/>
        <end position="217"/>
    </location>
</feature>
<dbReference type="GO" id="GO:0005737">
    <property type="term" value="C:cytoplasm"/>
    <property type="evidence" value="ECO:0007669"/>
    <property type="project" value="UniProtKB-SubCell"/>
</dbReference>
<proteinExistence type="inferred from homology"/>
<comment type="catalytic activity">
    <reaction evidence="4">
        <text>[thioredoxin]-disulfide + sulfite + AMP + 2 H(+) = adenosine 5'-phosphosulfate + [thioredoxin]-dithiol</text>
        <dbReference type="Rhea" id="RHEA:21976"/>
        <dbReference type="Rhea" id="RHEA-COMP:10698"/>
        <dbReference type="Rhea" id="RHEA-COMP:10700"/>
        <dbReference type="ChEBI" id="CHEBI:15378"/>
        <dbReference type="ChEBI" id="CHEBI:17359"/>
        <dbReference type="ChEBI" id="CHEBI:29950"/>
        <dbReference type="ChEBI" id="CHEBI:50058"/>
        <dbReference type="ChEBI" id="CHEBI:58243"/>
        <dbReference type="ChEBI" id="CHEBI:456215"/>
        <dbReference type="EC" id="1.8.4.10"/>
    </reaction>
</comment>
<evidence type="ECO:0000256" key="1">
    <source>
        <dbReference type="ARBA" id="ARBA00009732"/>
    </source>
</evidence>
<evidence type="ECO:0000256" key="4">
    <source>
        <dbReference type="HAMAP-Rule" id="MF_00063"/>
    </source>
</evidence>
<gene>
    <name evidence="4" type="primary">cysH</name>
    <name evidence="6" type="ORF">SAMN05444487_11735</name>
</gene>
<keyword evidence="2 4" id="KW-0560">Oxidoreductase</keyword>
<keyword evidence="4" id="KW-0411">Iron-sulfur</keyword>
<keyword evidence="4" id="KW-0963">Cytoplasm</keyword>
<dbReference type="NCBIfam" id="TIGR00434">
    <property type="entry name" value="cysH"/>
    <property type="match status" value="1"/>
</dbReference>
<keyword evidence="7" id="KW-1185">Reference proteome</keyword>
<evidence type="ECO:0000256" key="2">
    <source>
        <dbReference type="ARBA" id="ARBA00023002"/>
    </source>
</evidence>
<sequence length="249" mass="28582">MVNQSNSGQEDKGNGWNEEKVRRVVATLDERDPDQILSWAVQEFGKGVALACSFGFEDVSLVHRLTRIDNEPTIFYLDTDLLFKETHETRDQLIKAYDISFTRVEPAYTLSKQAELWGDELWKREPDQCCFIRKVEPLRRFLAGRDAWITGIRRDQAPSRANAEVVEWDSQFGLVKINPLAYHSAEDVWEYIHQYQVPYNPLHEKHYPSIGCIPCTRSVATGEDSRAGRWASFGKTECGLHQGKESAND</sequence>
<comment type="function">
    <text evidence="4">Catalyzes the formation of sulfite from adenosine 5'-phosphosulfate (APS) using thioredoxin as an electron donor.</text>
</comment>
<dbReference type="GO" id="GO:0004604">
    <property type="term" value="F:phosphoadenylyl-sulfate reductase (thioredoxin) activity"/>
    <property type="evidence" value="ECO:0007669"/>
    <property type="project" value="UniProtKB-UniRule"/>
</dbReference>
<evidence type="ECO:0000313" key="7">
    <source>
        <dbReference type="Proteomes" id="UP000198534"/>
    </source>
</evidence>
<dbReference type="PANTHER" id="PTHR46509">
    <property type="entry name" value="PHOSPHOADENOSINE PHOSPHOSULFATE REDUCTASE"/>
    <property type="match status" value="1"/>
</dbReference>
<keyword evidence="4" id="KW-0479">Metal-binding</keyword>
<comment type="similarity">
    <text evidence="1 4">Belongs to the PAPS reductase family. CysH subfamily.</text>
</comment>
<dbReference type="GO" id="GO:0019379">
    <property type="term" value="P:sulfate assimilation, phosphoadenylyl sulfate reduction by phosphoadenylyl-sulfate reductase (thioredoxin)"/>
    <property type="evidence" value="ECO:0007669"/>
    <property type="project" value="UniProtKB-UniRule"/>
</dbReference>
<dbReference type="GO" id="GO:0051539">
    <property type="term" value="F:4 iron, 4 sulfur cluster binding"/>
    <property type="evidence" value="ECO:0007669"/>
    <property type="project" value="UniProtKB-UniRule"/>
</dbReference>
<reference evidence="6 7" key="1">
    <citation type="submission" date="2016-10" db="EMBL/GenBank/DDBJ databases">
        <authorList>
            <person name="de Groot N.N."/>
        </authorList>
    </citation>
    <scope>NUCLEOTIDE SEQUENCE [LARGE SCALE GENOMIC DNA]</scope>
    <source>
        <strain evidence="6 7">DSM 45610</strain>
    </source>
</reference>